<comment type="caution">
    <text evidence="2">The sequence shown here is derived from an EMBL/GenBank/DDBJ whole genome shotgun (WGS) entry which is preliminary data.</text>
</comment>
<evidence type="ECO:0000256" key="1">
    <source>
        <dbReference type="SAM" id="MobiDB-lite"/>
    </source>
</evidence>
<dbReference type="FunFam" id="3.10.450.40:FF:000016">
    <property type="entry name" value="Predicted protein"/>
    <property type="match status" value="1"/>
</dbReference>
<organism evidence="2 3">
    <name type="scientific">Trapa natans</name>
    <name type="common">Water chestnut</name>
    <dbReference type="NCBI Taxonomy" id="22666"/>
    <lineage>
        <taxon>Eukaryota</taxon>
        <taxon>Viridiplantae</taxon>
        <taxon>Streptophyta</taxon>
        <taxon>Embryophyta</taxon>
        <taxon>Tracheophyta</taxon>
        <taxon>Spermatophyta</taxon>
        <taxon>Magnoliopsida</taxon>
        <taxon>eudicotyledons</taxon>
        <taxon>Gunneridae</taxon>
        <taxon>Pentapetalae</taxon>
        <taxon>rosids</taxon>
        <taxon>malvids</taxon>
        <taxon>Myrtales</taxon>
        <taxon>Lythraceae</taxon>
        <taxon>Trapa</taxon>
    </lineage>
</organism>
<dbReference type="GO" id="GO:0009507">
    <property type="term" value="C:chloroplast"/>
    <property type="evidence" value="ECO:0007669"/>
    <property type="project" value="TreeGrafter"/>
</dbReference>
<gene>
    <name evidence="2" type="ORF">SAY86_006256</name>
</gene>
<dbReference type="InterPro" id="IPR044673">
    <property type="entry name" value="DCL-like"/>
</dbReference>
<proteinExistence type="predicted"/>
<dbReference type="Proteomes" id="UP001346149">
    <property type="component" value="Unassembled WGS sequence"/>
</dbReference>
<feature type="region of interest" description="Disordered" evidence="1">
    <location>
        <begin position="206"/>
        <end position="240"/>
    </location>
</feature>
<accession>A0AAN7QXH1</accession>
<reference evidence="2 3" key="1">
    <citation type="journal article" date="2023" name="Hortic Res">
        <title>Pangenome of water caltrop reveals structural variations and asymmetric subgenome divergence after allopolyploidization.</title>
        <authorList>
            <person name="Zhang X."/>
            <person name="Chen Y."/>
            <person name="Wang L."/>
            <person name="Yuan Y."/>
            <person name="Fang M."/>
            <person name="Shi L."/>
            <person name="Lu R."/>
            <person name="Comes H.P."/>
            <person name="Ma Y."/>
            <person name="Chen Y."/>
            <person name="Huang G."/>
            <person name="Zhou Y."/>
            <person name="Zheng Z."/>
            <person name="Qiu Y."/>
        </authorList>
    </citation>
    <scope>NUCLEOTIDE SEQUENCE [LARGE SCALE GENOMIC DNA]</scope>
    <source>
        <strain evidence="2">F231</strain>
    </source>
</reference>
<feature type="region of interest" description="Disordered" evidence="1">
    <location>
        <begin position="1"/>
        <end position="86"/>
    </location>
</feature>
<feature type="compositionally biased region" description="Basic and acidic residues" evidence="1">
    <location>
        <begin position="61"/>
        <end position="86"/>
    </location>
</feature>
<name>A0AAN7QXH1_TRANT</name>
<feature type="compositionally biased region" description="Basic residues" evidence="1">
    <location>
        <begin position="213"/>
        <end position="225"/>
    </location>
</feature>
<dbReference type="GO" id="GO:0005634">
    <property type="term" value="C:nucleus"/>
    <property type="evidence" value="ECO:0007669"/>
    <property type="project" value="TreeGrafter"/>
</dbReference>
<dbReference type="EMBL" id="JAXQNO010000017">
    <property type="protein sequence ID" value="KAK4778728.1"/>
    <property type="molecule type" value="Genomic_DNA"/>
</dbReference>
<keyword evidence="3" id="KW-1185">Reference proteome</keyword>
<dbReference type="AlphaFoldDB" id="A0AAN7QXH1"/>
<protein>
    <submittedName>
        <fullName evidence="2">Uncharacterized protein</fullName>
    </submittedName>
</protein>
<dbReference type="PANTHER" id="PTHR33415:SF12">
    <property type="entry name" value="PROTEIN EMBRYO DEFECTIVE 514"/>
    <property type="match status" value="1"/>
</dbReference>
<evidence type="ECO:0000313" key="3">
    <source>
        <dbReference type="Proteomes" id="UP001346149"/>
    </source>
</evidence>
<sequence length="240" mass="26493">MAEEAAPEILENKIVSAEEAPCEDMDVMSGADSPTDGPAASESNGVGNGKRSREEEEEEGEPKKQKVEKSVEEERVEKTVEEEPVEKTAEENLDRIKLGAKGFGTSVEMFNYFYNYLHFWQPNVNANKYEHMMLLELVKNGHSEPEKKIGSGVKAFQVRYHPVFKSRCFFIVKEDESVDDFSFRKCVDHIAPLPDDMKAKIGANIALGGSKGRGGRGRGRGRGGNRGRGDKGSAYAEGDA</sequence>
<dbReference type="Gene3D" id="3.10.450.40">
    <property type="match status" value="1"/>
</dbReference>
<dbReference type="GO" id="GO:0017126">
    <property type="term" value="P:nucleologenesis"/>
    <property type="evidence" value="ECO:0007669"/>
    <property type="project" value="TreeGrafter"/>
</dbReference>
<dbReference type="GO" id="GO:1901259">
    <property type="term" value="P:chloroplast rRNA processing"/>
    <property type="evidence" value="ECO:0007669"/>
    <property type="project" value="TreeGrafter"/>
</dbReference>
<dbReference type="Pfam" id="PF11523">
    <property type="entry name" value="DUF3223"/>
    <property type="match status" value="1"/>
</dbReference>
<dbReference type="GO" id="GO:0009658">
    <property type="term" value="P:chloroplast organization"/>
    <property type="evidence" value="ECO:0007669"/>
    <property type="project" value="TreeGrafter"/>
</dbReference>
<dbReference type="PANTHER" id="PTHR33415">
    <property type="entry name" value="PROTEIN EMBRYO DEFECTIVE 514"/>
    <property type="match status" value="1"/>
</dbReference>
<evidence type="ECO:0000313" key="2">
    <source>
        <dbReference type="EMBL" id="KAK4778728.1"/>
    </source>
</evidence>